<reference evidence="6" key="1">
    <citation type="journal article" date="2019" name="Int. J. Syst. Evol. Microbiol.">
        <title>The Global Catalogue of Microorganisms (GCM) 10K type strain sequencing project: providing services to taxonomists for standard genome sequencing and annotation.</title>
        <authorList>
            <consortium name="The Broad Institute Genomics Platform"/>
            <consortium name="The Broad Institute Genome Sequencing Center for Infectious Disease"/>
            <person name="Wu L."/>
            <person name="Ma J."/>
        </authorList>
    </citation>
    <scope>NUCLEOTIDE SEQUENCE [LARGE SCALE GENOMIC DNA]</scope>
    <source>
        <strain evidence="6">KCTC 32514</strain>
    </source>
</reference>
<feature type="chain" id="PRO_5046166121" evidence="2">
    <location>
        <begin position="18"/>
        <end position="1026"/>
    </location>
</feature>
<sequence>MKKIYILLLLISSFCSAQNINFTIDDAVDNNVTITETIVNGGDIYVLTVDHPGSETLDDLGGGDLVFYLGSGGSNVTEPYVLSITRNGFPANFSLNGLDYDTLGAGSISVVNQDDQVISANTAYALGAGAITITNAVNAVDISAFKILPGGTTEFNNFGFHNINVDMIQACVPPAGTAVFASQDCGSGDFFVNVNVTDLGGGSPAIFDGTTTTPVVSTGVVNLGPYPIGTPVSFTLQHGNDISCDVVLGTVSDTCPPPCISPAGTATLTSQDCTAETFQIDVNVTSLGSGSPVIFDGTTSTPVTATGVTTVGPYPIGTPIAITLQHGNDNTCDVDLGIVGDTCSELIFTIDTAVDNVTNITETLIKDGDTYVLTVDHSGSETLDDLGGGDLVFYLGSGGANTTEPFVLTITRNGNPTNFTLKGIDYDTFEAGSISILNQDDNEISPNTLYPLGSGAIAITNASNAADISAFKIVPTDSDDLNDFGFHNIKVDVPQPCVAPAATVVISSQDCTQGEFFVELDVTDLGSGGNPVLFDGTTSYSITATGQTDIGPYPTGTPVNFTLQHGEDVACDVDLGTITDTCPPPCESPAGTANLDTPFQDCDTGTFYVAINITDLGNGSPVLFDGSNSIPITSVTQFGIGPYPIGTPVTFTLQHGGDPTCDVDLGTIYNLACNDECADAIAINCGDTVTGSTVNATDSGNNASNDVFYSFTDTVLQDVTLSLCNSNFDTFIRVYDDCPQTNQIAGNDDSANCPGNQSEVTFTAQPNVTYYIMIEGNTSNNGAYEMSVACIPNVVAPDNDLCLNATPLPLGVTLTGETTAGATDDSTGNVDDTTCESFNFKSDVWYTFQAPVSGQATVTTVITGNSDQANVAVYSSTDCTQLDVDSIGCSSGNGGEVLTITGLTPNAIYSVRVWSDGVVFIPIQPVDRRIEGTFNITVTDATLSTSEIDNFQAFNYYPNPVKNELTLEAQHTIENVRVFNLLGQLVITETPNATTKSINMTQLQAGAYFVEVTIGNSTKTIRIIRE</sequence>
<protein>
    <submittedName>
        <fullName evidence="5">T9SS type A sorting domain-containing protein</fullName>
    </submittedName>
</protein>
<dbReference type="NCBIfam" id="TIGR04183">
    <property type="entry name" value="Por_Secre_tail"/>
    <property type="match status" value="1"/>
</dbReference>
<dbReference type="Gene3D" id="2.60.120.380">
    <property type="match status" value="1"/>
</dbReference>
<keyword evidence="6" id="KW-1185">Reference proteome</keyword>
<accession>A0ABW5ZWR5</accession>
<feature type="signal peptide" evidence="2">
    <location>
        <begin position="1"/>
        <end position="17"/>
    </location>
</feature>
<comment type="caution">
    <text evidence="5">The sequence shown here is derived from an EMBL/GenBank/DDBJ whole genome shotgun (WGS) entry which is preliminary data.</text>
</comment>
<keyword evidence="1 2" id="KW-0732">Signal</keyword>
<organism evidence="5 6">
    <name type="scientific">Psychroserpens luteus</name>
    <dbReference type="NCBI Taxonomy" id="1434066"/>
    <lineage>
        <taxon>Bacteria</taxon>
        <taxon>Pseudomonadati</taxon>
        <taxon>Bacteroidota</taxon>
        <taxon>Flavobacteriia</taxon>
        <taxon>Flavobacteriales</taxon>
        <taxon>Flavobacteriaceae</taxon>
        <taxon>Psychroserpens</taxon>
    </lineage>
</organism>
<evidence type="ECO:0000313" key="5">
    <source>
        <dbReference type="EMBL" id="MFD2916660.1"/>
    </source>
</evidence>
<dbReference type="RefSeq" id="WP_194506476.1">
    <property type="nucleotide sequence ID" value="NZ_JADILU010000001.1"/>
</dbReference>
<evidence type="ECO:0000256" key="2">
    <source>
        <dbReference type="SAM" id="SignalP"/>
    </source>
</evidence>
<evidence type="ECO:0000259" key="3">
    <source>
        <dbReference type="Pfam" id="PF18962"/>
    </source>
</evidence>
<feature type="domain" description="Secretion system C-terminal sorting" evidence="3">
    <location>
        <begin position="957"/>
        <end position="1022"/>
    </location>
</feature>
<evidence type="ECO:0000256" key="1">
    <source>
        <dbReference type="ARBA" id="ARBA00022729"/>
    </source>
</evidence>
<evidence type="ECO:0000259" key="4">
    <source>
        <dbReference type="Pfam" id="PF23759"/>
    </source>
</evidence>
<dbReference type="InterPro" id="IPR026444">
    <property type="entry name" value="Secre_tail"/>
</dbReference>
<name>A0ABW5ZWR5_9FLAO</name>
<evidence type="ECO:0000313" key="6">
    <source>
        <dbReference type="Proteomes" id="UP001597548"/>
    </source>
</evidence>
<dbReference type="InterPro" id="IPR056600">
    <property type="entry name" value="GBD_T9SS_assoc"/>
</dbReference>
<gene>
    <name evidence="5" type="ORF">ACFS29_13480</name>
</gene>
<feature type="domain" description="T9SS-like galactose binding" evidence="4">
    <location>
        <begin position="799"/>
        <end position="914"/>
    </location>
</feature>
<dbReference type="Pfam" id="PF18962">
    <property type="entry name" value="Por_Secre_tail"/>
    <property type="match status" value="1"/>
</dbReference>
<dbReference type="EMBL" id="JBHUOS010000010">
    <property type="protein sequence ID" value="MFD2916660.1"/>
    <property type="molecule type" value="Genomic_DNA"/>
</dbReference>
<dbReference type="Proteomes" id="UP001597548">
    <property type="component" value="Unassembled WGS sequence"/>
</dbReference>
<dbReference type="Pfam" id="PF23759">
    <property type="entry name" value="GBD_T9SS_assoc"/>
    <property type="match status" value="1"/>
</dbReference>
<proteinExistence type="predicted"/>